<reference evidence="12" key="1">
    <citation type="submission" date="2023-08" db="EMBL/GenBank/DDBJ databases">
        <authorList>
            <person name="Alioto T."/>
            <person name="Alioto T."/>
            <person name="Gomez Garrido J."/>
        </authorList>
    </citation>
    <scope>NUCLEOTIDE SEQUENCE</scope>
</reference>
<dbReference type="InterPro" id="IPR003789">
    <property type="entry name" value="Asn/Gln_tRNA_amidoTrase-B-like"/>
</dbReference>
<evidence type="ECO:0000256" key="8">
    <source>
        <dbReference type="ARBA" id="ARBA00047380"/>
    </source>
</evidence>
<sequence length="529" mass="59477">MTTYSILSLNRVFIPRLKQIRTLSTQLQRDYKEWCGVIGLEIHAQILSESKMFSGSATTYGAPTNTQVSFFDAALPGTLPVLNKKCLEAGVLTSLALGCNINKVSLFDRKHYFYADLPAGYQITQYFKPLAQGGKLKYYVPGHSKDKGHVEKEARITQIQLEVDSGKSLHDYTDRTTLIDLNRAGMGLMEIVTEPDFKNGEEAAAFLKELQLLLMTLGTCNGKMSEGSLRVDANISIHRQSEPYGVRTEVKNINSIRNVAKAIDYEIERQIVDRNEGKEIENETRSFDSETGETVSMRDKEGFQDYRFMPEPNLLPVHVYDNSTVPCDAHSEVVNIDTLREQMPELPNKKREHLQKNYNLSIEVSNILLFEDGLLQLFEDSVNASKGRLASVQIICNFLMNEFLQYLNALNTTVKQSGITAVALADICDMLDQGEISRGTAKEVLLLLFEDPSQTPSSIVQSRNWNQIQNVEYLEKTCSEVIENNAKAVKKYKKGKTKAINSLIGEVIKKTGQRADPILVNNILKKLLE</sequence>
<accession>A0AA36BDT5</accession>
<comment type="catalytic activity">
    <reaction evidence="8">
        <text>L-aspartyl-tRNA(Asn) + L-glutamine + ATP + H2O = L-asparaginyl-tRNA(Asn) + L-glutamate + ADP + phosphate + 2 H(+)</text>
        <dbReference type="Rhea" id="RHEA:14513"/>
        <dbReference type="Rhea" id="RHEA-COMP:9674"/>
        <dbReference type="Rhea" id="RHEA-COMP:9677"/>
        <dbReference type="ChEBI" id="CHEBI:15377"/>
        <dbReference type="ChEBI" id="CHEBI:15378"/>
        <dbReference type="ChEBI" id="CHEBI:29985"/>
        <dbReference type="ChEBI" id="CHEBI:30616"/>
        <dbReference type="ChEBI" id="CHEBI:43474"/>
        <dbReference type="ChEBI" id="CHEBI:58359"/>
        <dbReference type="ChEBI" id="CHEBI:78515"/>
        <dbReference type="ChEBI" id="CHEBI:78516"/>
        <dbReference type="ChEBI" id="CHEBI:456216"/>
    </reaction>
</comment>
<gene>
    <name evidence="12" type="ORF">OCTVUL_1B015562</name>
</gene>
<dbReference type="Proteomes" id="UP001162480">
    <property type="component" value="Chromosome 13"/>
</dbReference>
<dbReference type="InterPro" id="IPR018027">
    <property type="entry name" value="Asn/Gln_amidotransferase"/>
</dbReference>
<dbReference type="PANTHER" id="PTHR11659:SF0">
    <property type="entry name" value="GLUTAMYL-TRNA(GLN) AMIDOTRANSFERASE SUBUNIT B, MITOCHONDRIAL"/>
    <property type="match status" value="1"/>
</dbReference>
<evidence type="ECO:0000313" key="13">
    <source>
        <dbReference type="Proteomes" id="UP001162480"/>
    </source>
</evidence>
<comment type="subunit">
    <text evidence="2">Heterotrimer of A, B and C subunits.</text>
</comment>
<dbReference type="AlphaFoldDB" id="A0AA36BDT5"/>
<dbReference type="NCBIfam" id="NF004012">
    <property type="entry name" value="PRK05477.1-2"/>
    <property type="match status" value="1"/>
</dbReference>
<dbReference type="InterPro" id="IPR014746">
    <property type="entry name" value="Gln_synth/guanido_kin_cat_dom"/>
</dbReference>
<dbReference type="GO" id="GO:0005524">
    <property type="term" value="F:ATP binding"/>
    <property type="evidence" value="ECO:0007669"/>
    <property type="project" value="UniProtKB-KW"/>
</dbReference>
<protein>
    <recommendedName>
        <fullName evidence="10">Glutamyl-tRNA(Gln) amidotransferase subunit B, mitochondrial</fullName>
        <shortName evidence="10">Glu-AdT subunit B</shortName>
        <ecNumber evidence="10">6.3.5.-</ecNumber>
    </recommendedName>
</protein>
<dbReference type="PANTHER" id="PTHR11659">
    <property type="entry name" value="GLUTAMYL-TRNA GLN AMIDOTRANSFERASE SUBUNIT B MITOCHONDRIAL AND PROKARYOTIC PET112-RELATED"/>
    <property type="match status" value="1"/>
</dbReference>
<evidence type="ECO:0000256" key="10">
    <source>
        <dbReference type="HAMAP-Rule" id="MF_03147"/>
    </source>
</evidence>
<evidence type="ECO:0000259" key="11">
    <source>
        <dbReference type="SMART" id="SM00845"/>
    </source>
</evidence>
<organism evidence="12 13">
    <name type="scientific">Octopus vulgaris</name>
    <name type="common">Common octopus</name>
    <dbReference type="NCBI Taxonomy" id="6645"/>
    <lineage>
        <taxon>Eukaryota</taxon>
        <taxon>Metazoa</taxon>
        <taxon>Spiralia</taxon>
        <taxon>Lophotrochozoa</taxon>
        <taxon>Mollusca</taxon>
        <taxon>Cephalopoda</taxon>
        <taxon>Coleoidea</taxon>
        <taxon>Octopodiformes</taxon>
        <taxon>Octopoda</taxon>
        <taxon>Incirrata</taxon>
        <taxon>Octopodidae</taxon>
        <taxon>Octopus</taxon>
    </lineage>
</organism>
<evidence type="ECO:0000256" key="6">
    <source>
        <dbReference type="ARBA" id="ARBA00022917"/>
    </source>
</evidence>
<dbReference type="GO" id="GO:0030956">
    <property type="term" value="C:glutamyl-tRNA(Gln) amidotransferase complex"/>
    <property type="evidence" value="ECO:0007669"/>
    <property type="project" value="UniProtKB-UniRule"/>
</dbReference>
<evidence type="ECO:0000256" key="7">
    <source>
        <dbReference type="ARBA" id="ARBA00024799"/>
    </source>
</evidence>
<evidence type="ECO:0000256" key="4">
    <source>
        <dbReference type="ARBA" id="ARBA00022741"/>
    </source>
</evidence>
<evidence type="ECO:0000256" key="3">
    <source>
        <dbReference type="ARBA" id="ARBA00022598"/>
    </source>
</evidence>
<keyword evidence="10" id="KW-0496">Mitochondrion</keyword>
<dbReference type="EMBL" id="OX597826">
    <property type="protein sequence ID" value="CAI9732194.1"/>
    <property type="molecule type" value="Genomic_DNA"/>
</dbReference>
<comment type="catalytic activity">
    <reaction evidence="9 10">
        <text>L-glutamyl-tRNA(Gln) + L-glutamine + ATP + H2O = L-glutaminyl-tRNA(Gln) + L-glutamate + ADP + phosphate + H(+)</text>
        <dbReference type="Rhea" id="RHEA:17521"/>
        <dbReference type="Rhea" id="RHEA-COMP:9681"/>
        <dbReference type="Rhea" id="RHEA-COMP:9684"/>
        <dbReference type="ChEBI" id="CHEBI:15377"/>
        <dbReference type="ChEBI" id="CHEBI:15378"/>
        <dbReference type="ChEBI" id="CHEBI:29985"/>
        <dbReference type="ChEBI" id="CHEBI:30616"/>
        <dbReference type="ChEBI" id="CHEBI:43474"/>
        <dbReference type="ChEBI" id="CHEBI:58359"/>
        <dbReference type="ChEBI" id="CHEBI:78520"/>
        <dbReference type="ChEBI" id="CHEBI:78521"/>
        <dbReference type="ChEBI" id="CHEBI:456216"/>
    </reaction>
</comment>
<comment type="function">
    <text evidence="7">Allows the formation of correctly charged Asn-tRNA(Asn) or Gln-tRNA(Gln) through the transamidation of misacylated Asp-tRNA(Asn) or Glu-tRNA(Gln) in organisms which lack either or both of asparaginyl-tRNA or glutaminyl-tRNA synthetases. The reaction takes place in the presence of glutamine and ATP through an activated phospho-Asp-tRNA(Asn) or phospho-Glu-tRNA(Gln).</text>
</comment>
<dbReference type="InterPro" id="IPR023168">
    <property type="entry name" value="GatB_Yqey_C_2"/>
</dbReference>
<dbReference type="SMART" id="SM00845">
    <property type="entry name" value="GatB_Yqey"/>
    <property type="match status" value="1"/>
</dbReference>
<feature type="domain" description="Asn/Gln amidotransferase" evidence="11">
    <location>
        <begin position="376"/>
        <end position="528"/>
    </location>
</feature>
<dbReference type="GO" id="GO:0050567">
    <property type="term" value="F:glutaminyl-tRNA synthase (glutamine-hydrolyzing) activity"/>
    <property type="evidence" value="ECO:0007669"/>
    <property type="project" value="UniProtKB-UniRule"/>
</dbReference>
<keyword evidence="13" id="KW-1185">Reference proteome</keyword>
<dbReference type="NCBIfam" id="NF004014">
    <property type="entry name" value="PRK05477.1-4"/>
    <property type="match status" value="1"/>
</dbReference>
<dbReference type="Gene3D" id="1.10.150.380">
    <property type="entry name" value="GatB domain, N-terminal subdomain"/>
    <property type="match status" value="1"/>
</dbReference>
<keyword evidence="3 10" id="KW-0436">Ligase</keyword>
<dbReference type="FunFam" id="1.10.10.410:FF:000001">
    <property type="entry name" value="Aspartyl/glutamyl-tRNA(Asn/Gln) amidotransferase subunit B"/>
    <property type="match status" value="1"/>
</dbReference>
<keyword evidence="4 10" id="KW-0547">Nucleotide-binding</keyword>
<evidence type="ECO:0000256" key="2">
    <source>
        <dbReference type="ARBA" id="ARBA00011123"/>
    </source>
</evidence>
<comment type="similarity">
    <text evidence="1 10">Belongs to the GatB/GatE family. GatB subfamily.</text>
</comment>
<keyword evidence="6 10" id="KW-0648">Protein biosynthesis</keyword>
<dbReference type="InterPro" id="IPR017958">
    <property type="entry name" value="Gln-tRNA_amidoTrfase_suB_CS"/>
</dbReference>
<keyword evidence="5 10" id="KW-0067">ATP-binding</keyword>
<dbReference type="HAMAP" id="MF_00121">
    <property type="entry name" value="GatB"/>
    <property type="match status" value="1"/>
</dbReference>
<evidence type="ECO:0000256" key="1">
    <source>
        <dbReference type="ARBA" id="ARBA00005306"/>
    </source>
</evidence>
<dbReference type="Gene3D" id="1.10.10.410">
    <property type="match status" value="1"/>
</dbReference>
<comment type="subunit">
    <text evidence="10">Subunit of the heterotrimeric GatCAB amidotransferase (AdT) complex, composed of A, B and C subunits.</text>
</comment>
<evidence type="ECO:0000256" key="5">
    <source>
        <dbReference type="ARBA" id="ARBA00022840"/>
    </source>
</evidence>
<comment type="subcellular location">
    <subcellularLocation>
        <location evidence="10">Mitochondrion</location>
    </subcellularLocation>
</comment>
<dbReference type="Pfam" id="PF02934">
    <property type="entry name" value="GatB_N"/>
    <property type="match status" value="1"/>
</dbReference>
<proteinExistence type="inferred from homology"/>
<dbReference type="GO" id="GO:0032543">
    <property type="term" value="P:mitochondrial translation"/>
    <property type="evidence" value="ECO:0007669"/>
    <property type="project" value="UniProtKB-UniRule"/>
</dbReference>
<dbReference type="InterPro" id="IPR017959">
    <property type="entry name" value="Asn/Gln-tRNA_amidoTrfase_suB/E"/>
</dbReference>
<dbReference type="EC" id="6.3.5.-" evidence="10"/>
<comment type="function">
    <text evidence="10">Allows the formation of correctly charged Gln-tRNA(Gln) through the transamidation of misacylated Glu-tRNA(Gln) in the mitochondria. The reaction takes place in the presence of glutamine and ATP through an activated gamma-phospho-Glu-tRNA(Gln).</text>
</comment>
<dbReference type="GO" id="GO:0070681">
    <property type="term" value="P:glutaminyl-tRNAGln biosynthesis via transamidation"/>
    <property type="evidence" value="ECO:0007669"/>
    <property type="project" value="UniProtKB-UniRule"/>
</dbReference>
<dbReference type="SUPFAM" id="SSF55931">
    <property type="entry name" value="Glutamine synthetase/guanido kinase"/>
    <property type="match status" value="1"/>
</dbReference>
<evidence type="ECO:0000256" key="9">
    <source>
        <dbReference type="ARBA" id="ARBA00047913"/>
    </source>
</evidence>
<dbReference type="InterPro" id="IPR042114">
    <property type="entry name" value="GatB_C_1"/>
</dbReference>
<dbReference type="PROSITE" id="PS01234">
    <property type="entry name" value="GATB"/>
    <property type="match status" value="1"/>
</dbReference>
<dbReference type="GO" id="GO:0005739">
    <property type="term" value="C:mitochondrion"/>
    <property type="evidence" value="ECO:0007669"/>
    <property type="project" value="UniProtKB-SubCell"/>
</dbReference>
<dbReference type="Pfam" id="PF02637">
    <property type="entry name" value="GatB_Yqey"/>
    <property type="match status" value="1"/>
</dbReference>
<evidence type="ECO:0000313" key="12">
    <source>
        <dbReference type="EMBL" id="CAI9732194.1"/>
    </source>
</evidence>
<dbReference type="SUPFAM" id="SSF89095">
    <property type="entry name" value="GatB/YqeY motif"/>
    <property type="match status" value="1"/>
</dbReference>
<name>A0AA36BDT5_OCTVU</name>
<dbReference type="InterPro" id="IPR006075">
    <property type="entry name" value="Asn/Gln-tRNA_Trfase_suB/E_cat"/>
</dbReference>
<dbReference type="InterPro" id="IPR004413">
    <property type="entry name" value="GatB"/>
</dbReference>
<dbReference type="NCBIfam" id="TIGR00133">
    <property type="entry name" value="gatB"/>
    <property type="match status" value="1"/>
</dbReference>